<feature type="signal peptide" evidence="4">
    <location>
        <begin position="1"/>
        <end position="27"/>
    </location>
</feature>
<dbReference type="Pfam" id="PF13407">
    <property type="entry name" value="Peripla_BP_4"/>
    <property type="match status" value="1"/>
</dbReference>
<protein>
    <submittedName>
        <fullName evidence="6">Ribose transport system substrate-binding protein</fullName>
    </submittedName>
</protein>
<evidence type="ECO:0000256" key="1">
    <source>
        <dbReference type="ARBA" id="ARBA00004196"/>
    </source>
</evidence>
<dbReference type="PANTHER" id="PTHR46847">
    <property type="entry name" value="D-ALLOSE-BINDING PERIPLASMIC PROTEIN-RELATED"/>
    <property type="match status" value="1"/>
</dbReference>
<dbReference type="Proteomes" id="UP001223743">
    <property type="component" value="Unassembled WGS sequence"/>
</dbReference>
<dbReference type="EMBL" id="JAUSWJ010000001">
    <property type="protein sequence ID" value="MDQ0517753.1"/>
    <property type="molecule type" value="Genomic_DNA"/>
</dbReference>
<comment type="caution">
    <text evidence="6">The sequence shown here is derived from an EMBL/GenBank/DDBJ whole genome shotgun (WGS) entry which is preliminary data.</text>
</comment>
<dbReference type="Gene3D" id="3.40.50.2300">
    <property type="match status" value="2"/>
</dbReference>
<keyword evidence="3 4" id="KW-0732">Signal</keyword>
<gene>
    <name evidence="6" type="ORF">QO015_003366</name>
</gene>
<comment type="similarity">
    <text evidence="2">Belongs to the bacterial solute-binding protein 2 family.</text>
</comment>
<sequence>MTRTMRATRIGLLAGAALVLSAAGALAQGTYTIGISNTVQGNGWREEMICAMKAQALASGKVAKLNIAHRNTDAAGQSEDIRNLISAGVNAIVVNPADPSGINAALKEATDKGIVVIAVDQAVTEPSAYIISNNQEQYAYLGAKWLFQQMGGKGDVVYMRGAAGASADSDRDKGFKKALAEFPDVKVAQEVFTGWQQDQGKQQILDFIATGTPFNGIWTSGIDNVIVDALVESGATMVPVVGADNAGFVGQLNNVQGFTGAAVTNPGSIGAAGVKLAVDILDGKKPEEKVVLVEPQLWENATAEGKAKLKAAADPSLSPEWPVSIMIPGWTDYTKEQIVACKGPGE</sequence>
<evidence type="ECO:0000313" key="7">
    <source>
        <dbReference type="Proteomes" id="UP001223743"/>
    </source>
</evidence>
<dbReference type="SUPFAM" id="SSF53822">
    <property type="entry name" value="Periplasmic binding protein-like I"/>
    <property type="match status" value="1"/>
</dbReference>
<dbReference type="RefSeq" id="WP_266282804.1">
    <property type="nucleotide sequence ID" value="NZ_JAPKNF010000002.1"/>
</dbReference>
<organism evidence="6 7">
    <name type="scientific">Kaistia geumhonensis</name>
    <dbReference type="NCBI Taxonomy" id="410839"/>
    <lineage>
        <taxon>Bacteria</taxon>
        <taxon>Pseudomonadati</taxon>
        <taxon>Pseudomonadota</taxon>
        <taxon>Alphaproteobacteria</taxon>
        <taxon>Hyphomicrobiales</taxon>
        <taxon>Kaistiaceae</taxon>
        <taxon>Kaistia</taxon>
    </lineage>
</organism>
<keyword evidence="7" id="KW-1185">Reference proteome</keyword>
<dbReference type="PANTHER" id="PTHR46847:SF1">
    <property type="entry name" value="D-ALLOSE-BINDING PERIPLASMIC PROTEIN-RELATED"/>
    <property type="match status" value="1"/>
</dbReference>
<dbReference type="InterPro" id="IPR028082">
    <property type="entry name" value="Peripla_BP_I"/>
</dbReference>
<evidence type="ECO:0000259" key="5">
    <source>
        <dbReference type="Pfam" id="PF13407"/>
    </source>
</evidence>
<reference evidence="6 7" key="1">
    <citation type="submission" date="2023-07" db="EMBL/GenBank/DDBJ databases">
        <title>Genomic Encyclopedia of Type Strains, Phase IV (KMG-IV): sequencing the most valuable type-strain genomes for metagenomic binning, comparative biology and taxonomic classification.</title>
        <authorList>
            <person name="Goeker M."/>
        </authorList>
    </citation>
    <scope>NUCLEOTIDE SEQUENCE [LARGE SCALE GENOMIC DNA]</scope>
    <source>
        <strain evidence="6 7">B1-1</strain>
    </source>
</reference>
<accession>A0ABU0MAF3</accession>
<evidence type="ECO:0000256" key="2">
    <source>
        <dbReference type="ARBA" id="ARBA00007639"/>
    </source>
</evidence>
<evidence type="ECO:0000256" key="3">
    <source>
        <dbReference type="ARBA" id="ARBA00022729"/>
    </source>
</evidence>
<dbReference type="InterPro" id="IPR025997">
    <property type="entry name" value="SBP_2_dom"/>
</dbReference>
<evidence type="ECO:0000256" key="4">
    <source>
        <dbReference type="SAM" id="SignalP"/>
    </source>
</evidence>
<feature type="domain" description="Periplasmic binding protein" evidence="5">
    <location>
        <begin position="33"/>
        <end position="285"/>
    </location>
</feature>
<evidence type="ECO:0000313" key="6">
    <source>
        <dbReference type="EMBL" id="MDQ0517753.1"/>
    </source>
</evidence>
<feature type="chain" id="PRO_5045291041" evidence="4">
    <location>
        <begin position="28"/>
        <end position="346"/>
    </location>
</feature>
<proteinExistence type="inferred from homology"/>
<comment type="subcellular location">
    <subcellularLocation>
        <location evidence="1">Cell envelope</location>
    </subcellularLocation>
</comment>
<name>A0ABU0MAF3_9HYPH</name>
<dbReference type="CDD" id="cd06300">
    <property type="entry name" value="PBP1_ABC_sugar_binding-like"/>
    <property type="match status" value="1"/>
</dbReference>